<keyword evidence="1" id="KW-1133">Transmembrane helix</keyword>
<dbReference type="GO" id="GO:0008237">
    <property type="term" value="F:metallopeptidase activity"/>
    <property type="evidence" value="ECO:0007669"/>
    <property type="project" value="UniProtKB-KW"/>
</dbReference>
<dbReference type="InterPro" id="IPR003675">
    <property type="entry name" value="Rce1/LyrA-like_dom"/>
</dbReference>
<dbReference type="EMBL" id="WSEM01000013">
    <property type="protein sequence ID" value="MVQ35845.1"/>
    <property type="molecule type" value="Genomic_DNA"/>
</dbReference>
<keyword evidence="4" id="KW-1185">Reference proteome</keyword>
<feature type="transmembrane region" description="Helical" evidence="1">
    <location>
        <begin position="91"/>
        <end position="124"/>
    </location>
</feature>
<evidence type="ECO:0000313" key="4">
    <source>
        <dbReference type="Proteomes" id="UP000467637"/>
    </source>
</evidence>
<keyword evidence="1" id="KW-0812">Transmembrane</keyword>
<name>A0ABW9UBT6_9BACL</name>
<feature type="transmembrane region" description="Helical" evidence="1">
    <location>
        <begin position="36"/>
        <end position="54"/>
    </location>
</feature>
<proteinExistence type="predicted"/>
<keyword evidence="3" id="KW-0482">Metalloprotease</keyword>
<keyword evidence="3" id="KW-0645">Protease</keyword>
<accession>A0ABW9UBT6</accession>
<sequence>MLGIIVILLLSWLLLRFTIRQQLSVLGYNPIGLRLRQFGIALLIGLFVCVVVKWTESMVTSAGWEIHSGYQWSEFFSASWWSLKSVWFEELLFRGALLVILIRWLGVRLGIVLSAAAFGAYHWFSYGLFGNIPVMILMFAATFVMGLVWAYAYSKSGSMAIAVGSHLGWNAASAIIFSDGPIGDQLLIPLKGAEYVPLTGLPSLLFFIASNSALPFILFFWIKYKKSA</sequence>
<reference evidence="3 4" key="1">
    <citation type="submission" date="2019-12" db="EMBL/GenBank/DDBJ databases">
        <authorList>
            <person name="Huq M.A."/>
        </authorList>
    </citation>
    <scope>NUCLEOTIDE SEQUENCE [LARGE SCALE GENOMIC DNA]</scope>
    <source>
        <strain evidence="3 4">MAH-34</strain>
    </source>
</reference>
<evidence type="ECO:0000313" key="3">
    <source>
        <dbReference type="EMBL" id="MVQ35845.1"/>
    </source>
</evidence>
<keyword evidence="3" id="KW-0378">Hydrolase</keyword>
<organism evidence="3 4">
    <name type="scientific">Paenibacillus anseongense</name>
    <dbReference type="NCBI Taxonomy" id="2682845"/>
    <lineage>
        <taxon>Bacteria</taxon>
        <taxon>Bacillati</taxon>
        <taxon>Bacillota</taxon>
        <taxon>Bacilli</taxon>
        <taxon>Bacillales</taxon>
        <taxon>Paenibacillaceae</taxon>
        <taxon>Paenibacillus</taxon>
    </lineage>
</organism>
<comment type="caution">
    <text evidence="3">The sequence shown here is derived from an EMBL/GenBank/DDBJ whole genome shotgun (WGS) entry which is preliminary data.</text>
</comment>
<dbReference type="Pfam" id="PF02517">
    <property type="entry name" value="Rce1-like"/>
    <property type="match status" value="1"/>
</dbReference>
<dbReference type="Proteomes" id="UP000467637">
    <property type="component" value="Unassembled WGS sequence"/>
</dbReference>
<feature type="transmembrane region" description="Helical" evidence="1">
    <location>
        <begin position="130"/>
        <end position="152"/>
    </location>
</feature>
<dbReference type="RefSeq" id="WP_157319772.1">
    <property type="nucleotide sequence ID" value="NZ_WSEM01000013.1"/>
</dbReference>
<evidence type="ECO:0000259" key="2">
    <source>
        <dbReference type="Pfam" id="PF02517"/>
    </source>
</evidence>
<feature type="transmembrane region" description="Helical" evidence="1">
    <location>
        <begin position="159"/>
        <end position="178"/>
    </location>
</feature>
<feature type="transmembrane region" description="Helical" evidence="1">
    <location>
        <begin position="198"/>
        <end position="222"/>
    </location>
</feature>
<keyword evidence="1" id="KW-0472">Membrane</keyword>
<gene>
    <name evidence="3" type="ORF">GON05_14480</name>
</gene>
<protein>
    <submittedName>
        <fullName evidence="3">CPBP family intramembrane metalloprotease</fullName>
    </submittedName>
</protein>
<feature type="domain" description="CAAX prenyl protease 2/Lysostaphin resistance protein A-like" evidence="2">
    <location>
        <begin position="81"/>
        <end position="171"/>
    </location>
</feature>
<evidence type="ECO:0000256" key="1">
    <source>
        <dbReference type="SAM" id="Phobius"/>
    </source>
</evidence>